<dbReference type="RefSeq" id="WP_116180847.1">
    <property type="nucleotide sequence ID" value="NZ_CP144376.1"/>
</dbReference>
<dbReference type="InterPro" id="IPR000064">
    <property type="entry name" value="NLP_P60_dom"/>
</dbReference>
<accession>A0A3E0GXM8</accession>
<dbReference type="Gene3D" id="1.10.530.10">
    <property type="match status" value="1"/>
</dbReference>
<evidence type="ECO:0000256" key="1">
    <source>
        <dbReference type="ARBA" id="ARBA00007074"/>
    </source>
</evidence>
<evidence type="ECO:0000256" key="2">
    <source>
        <dbReference type="ARBA" id="ARBA00022670"/>
    </source>
</evidence>
<comment type="similarity">
    <text evidence="1">Belongs to the peptidase C40 family.</text>
</comment>
<evidence type="ECO:0000259" key="6">
    <source>
        <dbReference type="PROSITE" id="PS51935"/>
    </source>
</evidence>
<organism evidence="7 8">
    <name type="scientific">Kutzneria buriramensis</name>
    <dbReference type="NCBI Taxonomy" id="1045776"/>
    <lineage>
        <taxon>Bacteria</taxon>
        <taxon>Bacillati</taxon>
        <taxon>Actinomycetota</taxon>
        <taxon>Actinomycetes</taxon>
        <taxon>Pseudonocardiales</taxon>
        <taxon>Pseudonocardiaceae</taxon>
        <taxon>Kutzneria</taxon>
    </lineage>
</organism>
<dbReference type="Gene3D" id="3.90.1720.10">
    <property type="entry name" value="endopeptidase domain like (from Nostoc punctiforme)"/>
    <property type="match status" value="1"/>
</dbReference>
<feature type="transmembrane region" description="Helical" evidence="5">
    <location>
        <begin position="60"/>
        <end position="86"/>
    </location>
</feature>
<dbReference type="PANTHER" id="PTHR47359:SF3">
    <property type="entry name" value="NLP_P60 DOMAIN-CONTAINING PROTEIN-RELATED"/>
    <property type="match status" value="1"/>
</dbReference>
<keyword evidence="2" id="KW-0645">Protease</keyword>
<keyword evidence="5" id="KW-0812">Transmembrane</keyword>
<dbReference type="GO" id="GO:0008234">
    <property type="term" value="F:cysteine-type peptidase activity"/>
    <property type="evidence" value="ECO:0007669"/>
    <property type="project" value="UniProtKB-KW"/>
</dbReference>
<dbReference type="InterPro" id="IPR051794">
    <property type="entry name" value="PG_Endopeptidase_C40"/>
</dbReference>
<dbReference type="PROSITE" id="PS51935">
    <property type="entry name" value="NLPC_P60"/>
    <property type="match status" value="1"/>
</dbReference>
<keyword evidence="3 7" id="KW-0378">Hydrolase</keyword>
<dbReference type="InterPro" id="IPR023346">
    <property type="entry name" value="Lysozyme-like_dom_sf"/>
</dbReference>
<evidence type="ECO:0000313" key="7">
    <source>
        <dbReference type="EMBL" id="REH31024.1"/>
    </source>
</evidence>
<proteinExistence type="inferred from homology"/>
<comment type="caution">
    <text evidence="7">The sequence shown here is derived from an EMBL/GenBank/DDBJ whole genome shotgun (WGS) entry which is preliminary data.</text>
</comment>
<dbReference type="InterPro" id="IPR031304">
    <property type="entry name" value="SLT_2"/>
</dbReference>
<keyword evidence="5" id="KW-1133">Transmembrane helix</keyword>
<dbReference type="CDD" id="cd13399">
    <property type="entry name" value="Slt35-like"/>
    <property type="match status" value="1"/>
</dbReference>
<sequence length="405" mass="41587">MPVLTPPRPSARRGGRAGRALAALVGRRRGRQAAAVQRSATQVATRVVARLAWRWIRRILLAKASVIILIVAVVIVAAWLAVLALAAGAASSANSAAGVPSSVPGLNPIVLDAITKAVGRAGQLAPGCTIRWSLLAGIGEVESNNAGGRTVAPNGDVSPPIVGPVLDGSGVGGNTTPMSERAQGPFQFMPSTWASVGQDGNGDGKRDPQNVYDAAAAAVVYLCGGKPADLTNPDQERAAIYRYNHSNAYVAQVMAAVARFDAYGTNPGAGGPAGPAVETAIAFALKQQGLPYVWGGNGPPSSAGFDCSGLTKAAYAQAGITLPRVAVDQFAVGPQVAGPGDGLAKLQRGDLLYWAYDPHNPATIHHVALYLGNNQMIEAADFGIPVRVRSVYFEGFAGATRPAAH</sequence>
<dbReference type="OrthoDB" id="5244330at2"/>
<dbReference type="AlphaFoldDB" id="A0A3E0GXM8"/>
<evidence type="ECO:0000256" key="3">
    <source>
        <dbReference type="ARBA" id="ARBA00022801"/>
    </source>
</evidence>
<dbReference type="SUPFAM" id="SSF53955">
    <property type="entry name" value="Lysozyme-like"/>
    <property type="match status" value="1"/>
</dbReference>
<evidence type="ECO:0000256" key="4">
    <source>
        <dbReference type="ARBA" id="ARBA00022807"/>
    </source>
</evidence>
<dbReference type="EMBL" id="QUNO01000022">
    <property type="protein sequence ID" value="REH31024.1"/>
    <property type="molecule type" value="Genomic_DNA"/>
</dbReference>
<evidence type="ECO:0000256" key="5">
    <source>
        <dbReference type="SAM" id="Phobius"/>
    </source>
</evidence>
<protein>
    <submittedName>
        <fullName evidence="7">Cell wall-associated NlpC family hydrolase</fullName>
    </submittedName>
</protein>
<dbReference type="InterPro" id="IPR038765">
    <property type="entry name" value="Papain-like_cys_pep_sf"/>
</dbReference>
<keyword evidence="8" id="KW-1185">Reference proteome</keyword>
<feature type="domain" description="NlpC/P60" evidence="6">
    <location>
        <begin position="274"/>
        <end position="405"/>
    </location>
</feature>
<reference evidence="7 8" key="1">
    <citation type="submission" date="2018-08" db="EMBL/GenBank/DDBJ databases">
        <title>Genomic Encyclopedia of Archaeal and Bacterial Type Strains, Phase II (KMG-II): from individual species to whole genera.</title>
        <authorList>
            <person name="Goeker M."/>
        </authorList>
    </citation>
    <scope>NUCLEOTIDE SEQUENCE [LARGE SCALE GENOMIC DNA]</scope>
    <source>
        <strain evidence="7 8">DSM 45791</strain>
    </source>
</reference>
<dbReference type="SUPFAM" id="SSF54001">
    <property type="entry name" value="Cysteine proteinases"/>
    <property type="match status" value="1"/>
</dbReference>
<gene>
    <name evidence="7" type="ORF">BCF44_12247</name>
</gene>
<keyword evidence="5" id="KW-0472">Membrane</keyword>
<dbReference type="PANTHER" id="PTHR47359">
    <property type="entry name" value="PEPTIDOGLYCAN DL-ENDOPEPTIDASE CWLO"/>
    <property type="match status" value="1"/>
</dbReference>
<dbReference type="Pfam" id="PF13406">
    <property type="entry name" value="SLT_2"/>
    <property type="match status" value="1"/>
</dbReference>
<keyword evidence="4" id="KW-0788">Thiol protease</keyword>
<evidence type="ECO:0000313" key="8">
    <source>
        <dbReference type="Proteomes" id="UP000256269"/>
    </source>
</evidence>
<dbReference type="GO" id="GO:0006508">
    <property type="term" value="P:proteolysis"/>
    <property type="evidence" value="ECO:0007669"/>
    <property type="project" value="UniProtKB-KW"/>
</dbReference>
<name>A0A3E0GXM8_9PSEU</name>
<dbReference type="Proteomes" id="UP000256269">
    <property type="component" value="Unassembled WGS sequence"/>
</dbReference>
<dbReference type="Pfam" id="PF00877">
    <property type="entry name" value="NLPC_P60"/>
    <property type="match status" value="1"/>
</dbReference>